<sequence length="170" mass="18744">MFTLVIGGAASGKSEYAEAHVETLPGRRLYIATMEPWDEECRARIARHQAARAHKRFTTVECYRNLSQLTVPPDSNVLLECLGNLVANERYGRQGGGVAQAVAGVAHLLRQCRHVTVVTNEVFSSGEAYQGDTLSYLRDLAWANRTLARRADRVVELVCGLPCVWKGTEG</sequence>
<evidence type="ECO:0000256" key="19">
    <source>
        <dbReference type="PIRSR" id="PIRSR006135-2"/>
    </source>
</evidence>
<evidence type="ECO:0000256" key="11">
    <source>
        <dbReference type="ARBA" id="ARBA00022679"/>
    </source>
</evidence>
<evidence type="ECO:0000256" key="3">
    <source>
        <dbReference type="ARBA" id="ARBA00001522"/>
    </source>
</evidence>
<dbReference type="PANTHER" id="PTHR34848">
    <property type="match status" value="1"/>
</dbReference>
<comment type="function">
    <text evidence="4">Catalyzes ATP-dependent phosphorylation of adenosylcobinamide and addition of GMP to adenosylcobinamide phosphate.</text>
</comment>
<dbReference type="AlphaFoldDB" id="A0A3E2B5G9"/>
<gene>
    <name evidence="20" type="ORF">DV520_02840</name>
</gene>
<dbReference type="GO" id="GO:0005525">
    <property type="term" value="F:GTP binding"/>
    <property type="evidence" value="ECO:0007669"/>
    <property type="project" value="UniProtKB-KW"/>
</dbReference>
<evidence type="ECO:0000256" key="2">
    <source>
        <dbReference type="ARBA" id="ARBA00000711"/>
    </source>
</evidence>
<evidence type="ECO:0000256" key="9">
    <source>
        <dbReference type="ARBA" id="ARBA00012523"/>
    </source>
</evidence>
<evidence type="ECO:0000256" key="10">
    <source>
        <dbReference type="ARBA" id="ARBA00022573"/>
    </source>
</evidence>
<evidence type="ECO:0000256" key="15">
    <source>
        <dbReference type="ARBA" id="ARBA00023134"/>
    </source>
</evidence>
<dbReference type="Proteomes" id="UP000260649">
    <property type="component" value="Unassembled WGS sequence"/>
</dbReference>
<evidence type="ECO:0000313" key="21">
    <source>
        <dbReference type="Proteomes" id="UP000260649"/>
    </source>
</evidence>
<proteinExistence type="inferred from homology"/>
<evidence type="ECO:0000256" key="1">
    <source>
        <dbReference type="ARBA" id="ARBA00000312"/>
    </source>
</evidence>
<comment type="catalytic activity">
    <reaction evidence="2">
        <text>adenosylcob(III)inamide phosphate + GTP + H(+) = adenosylcob(III)inamide-GDP + diphosphate</text>
        <dbReference type="Rhea" id="RHEA:22712"/>
        <dbReference type="ChEBI" id="CHEBI:15378"/>
        <dbReference type="ChEBI" id="CHEBI:33019"/>
        <dbReference type="ChEBI" id="CHEBI:37565"/>
        <dbReference type="ChEBI" id="CHEBI:58502"/>
        <dbReference type="ChEBI" id="CHEBI:60487"/>
        <dbReference type="EC" id="2.7.7.62"/>
    </reaction>
</comment>
<feature type="active site" description="GMP-histidine intermediate" evidence="18">
    <location>
        <position position="48"/>
    </location>
</feature>
<keyword evidence="14" id="KW-0067">ATP-binding</keyword>
<protein>
    <recommendedName>
        <fullName evidence="16">Adenosylcobinamide kinase</fullName>
        <ecNumber evidence="8">2.7.1.156</ecNumber>
        <ecNumber evidence="9">2.7.7.62</ecNumber>
    </recommendedName>
    <alternativeName>
        <fullName evidence="17">Adenosylcobinamide-phosphate guanylyltransferase</fullName>
    </alternativeName>
</protein>
<keyword evidence="15 19" id="KW-0342">GTP-binding</keyword>
<evidence type="ECO:0000313" key="20">
    <source>
        <dbReference type="EMBL" id="RFT07265.1"/>
    </source>
</evidence>
<dbReference type="PANTHER" id="PTHR34848:SF1">
    <property type="entry name" value="BIFUNCTIONAL ADENOSYLCOBALAMIN BIOSYNTHESIS PROTEIN COBU"/>
    <property type="match status" value="1"/>
</dbReference>
<evidence type="ECO:0000256" key="4">
    <source>
        <dbReference type="ARBA" id="ARBA00003889"/>
    </source>
</evidence>
<organism evidence="20 21">
    <name type="scientific">Evtepia gabavorous</name>
    <dbReference type="NCBI Taxonomy" id="2211183"/>
    <lineage>
        <taxon>Bacteria</taxon>
        <taxon>Bacillati</taxon>
        <taxon>Bacillota</taxon>
        <taxon>Clostridia</taxon>
        <taxon>Eubacteriales</taxon>
        <taxon>Evtepia</taxon>
    </lineage>
</organism>
<dbReference type="InterPro" id="IPR003203">
    <property type="entry name" value="CobU/CobP"/>
</dbReference>
<evidence type="ECO:0000256" key="18">
    <source>
        <dbReference type="PIRSR" id="PIRSR006135-1"/>
    </source>
</evidence>
<name>A0A3E2B5G9_9FIRM</name>
<evidence type="ECO:0000256" key="6">
    <source>
        <dbReference type="ARBA" id="ARBA00005159"/>
    </source>
</evidence>
<dbReference type="Gene3D" id="3.40.50.300">
    <property type="entry name" value="P-loop containing nucleotide triphosphate hydrolases"/>
    <property type="match status" value="1"/>
</dbReference>
<comment type="catalytic activity">
    <reaction evidence="1">
        <text>adenosylcob(III)inamide + ATP = adenosylcob(III)inamide phosphate + ADP + H(+)</text>
        <dbReference type="Rhea" id="RHEA:15769"/>
        <dbReference type="ChEBI" id="CHEBI:2480"/>
        <dbReference type="ChEBI" id="CHEBI:15378"/>
        <dbReference type="ChEBI" id="CHEBI:30616"/>
        <dbReference type="ChEBI" id="CHEBI:58502"/>
        <dbReference type="ChEBI" id="CHEBI:456216"/>
        <dbReference type="EC" id="2.7.1.156"/>
    </reaction>
</comment>
<keyword evidence="11 20" id="KW-0808">Transferase</keyword>
<dbReference type="GO" id="GO:0005524">
    <property type="term" value="F:ATP binding"/>
    <property type="evidence" value="ECO:0007669"/>
    <property type="project" value="UniProtKB-KW"/>
</dbReference>
<evidence type="ECO:0000256" key="13">
    <source>
        <dbReference type="ARBA" id="ARBA00022777"/>
    </source>
</evidence>
<keyword evidence="20" id="KW-0548">Nucleotidyltransferase</keyword>
<dbReference type="EC" id="2.7.7.62" evidence="9"/>
<dbReference type="GO" id="GO:0008820">
    <property type="term" value="F:cobinamide phosphate guanylyltransferase activity"/>
    <property type="evidence" value="ECO:0007669"/>
    <property type="project" value="UniProtKB-EC"/>
</dbReference>
<dbReference type="PIRSF" id="PIRSF006135">
    <property type="entry name" value="CobU"/>
    <property type="match status" value="1"/>
</dbReference>
<evidence type="ECO:0000256" key="14">
    <source>
        <dbReference type="ARBA" id="ARBA00022840"/>
    </source>
</evidence>
<dbReference type="CDD" id="cd00544">
    <property type="entry name" value="CobU"/>
    <property type="match status" value="1"/>
</dbReference>
<dbReference type="GeneID" id="97994678"/>
<dbReference type="SUPFAM" id="SSF52540">
    <property type="entry name" value="P-loop containing nucleoside triphosphate hydrolases"/>
    <property type="match status" value="1"/>
</dbReference>
<feature type="binding site" evidence="19">
    <location>
        <position position="61"/>
    </location>
    <ligand>
        <name>GTP</name>
        <dbReference type="ChEBI" id="CHEBI:37565"/>
    </ligand>
</feature>
<dbReference type="Pfam" id="PF02283">
    <property type="entry name" value="CobU"/>
    <property type="match status" value="1"/>
</dbReference>
<accession>A0A3E2B5G9</accession>
<evidence type="ECO:0000256" key="5">
    <source>
        <dbReference type="ARBA" id="ARBA00004692"/>
    </source>
</evidence>
<dbReference type="GO" id="GO:0009236">
    <property type="term" value="P:cobalamin biosynthetic process"/>
    <property type="evidence" value="ECO:0007669"/>
    <property type="project" value="UniProtKB-UniPathway"/>
</dbReference>
<evidence type="ECO:0000256" key="17">
    <source>
        <dbReference type="ARBA" id="ARBA00030571"/>
    </source>
</evidence>
<reference evidence="20 21" key="1">
    <citation type="submission" date="2018-07" db="EMBL/GenBank/DDBJ databases">
        <title>GABA Modulating Bacteria of the Human Gut Microbiota.</title>
        <authorList>
            <person name="Strandwitz P."/>
            <person name="Kim K.H."/>
            <person name="Terekhova D."/>
            <person name="Liu J.K."/>
            <person name="Sharma A."/>
            <person name="Levering J."/>
            <person name="Mcdonald D."/>
            <person name="Dietrich D."/>
            <person name="Ramadhar T.R."/>
            <person name="Lekbua A."/>
            <person name="Mroue N."/>
            <person name="Liston C."/>
            <person name="Stewart E.J."/>
            <person name="Dubin M.J."/>
            <person name="Zengler K."/>
            <person name="Knight R."/>
            <person name="Gilbert J.A."/>
            <person name="Clardy J."/>
            <person name="Lewis K."/>
        </authorList>
    </citation>
    <scope>NUCLEOTIDE SEQUENCE [LARGE SCALE GENOMIC DNA]</scope>
    <source>
        <strain evidence="20 21">KLE1738</strain>
    </source>
</reference>
<dbReference type="OrthoDB" id="9799422at2"/>
<dbReference type="EMBL" id="QQRQ01000003">
    <property type="protein sequence ID" value="RFT07265.1"/>
    <property type="molecule type" value="Genomic_DNA"/>
</dbReference>
<comment type="pathway">
    <text evidence="5">Cofactor biosynthesis; adenosylcobalamin biosynthesis; adenosylcobalamin from cob(II)yrinate a,c-diamide: step 6/7.</text>
</comment>
<keyword evidence="10" id="KW-0169">Cobalamin biosynthesis</keyword>
<comment type="caution">
    <text evidence="20">The sequence shown here is derived from an EMBL/GenBank/DDBJ whole genome shotgun (WGS) entry which is preliminary data.</text>
</comment>
<comment type="catalytic activity">
    <reaction evidence="3">
        <text>adenosylcob(III)inamide + GTP = adenosylcob(III)inamide phosphate + GDP + H(+)</text>
        <dbReference type="Rhea" id="RHEA:15765"/>
        <dbReference type="ChEBI" id="CHEBI:2480"/>
        <dbReference type="ChEBI" id="CHEBI:15378"/>
        <dbReference type="ChEBI" id="CHEBI:37565"/>
        <dbReference type="ChEBI" id="CHEBI:58189"/>
        <dbReference type="ChEBI" id="CHEBI:58502"/>
        <dbReference type="EC" id="2.7.1.156"/>
    </reaction>
</comment>
<dbReference type="UniPathway" id="UPA00148">
    <property type="reaction ID" value="UER00236"/>
</dbReference>
<feature type="binding site" evidence="19">
    <location>
        <begin position="7"/>
        <end position="14"/>
    </location>
    <ligand>
        <name>GTP</name>
        <dbReference type="ChEBI" id="CHEBI:37565"/>
    </ligand>
</feature>
<dbReference type="GO" id="GO:0043752">
    <property type="term" value="F:adenosylcobinamide kinase activity"/>
    <property type="evidence" value="ECO:0007669"/>
    <property type="project" value="UniProtKB-EC"/>
</dbReference>
<dbReference type="EC" id="2.7.1.156" evidence="8"/>
<evidence type="ECO:0000256" key="12">
    <source>
        <dbReference type="ARBA" id="ARBA00022741"/>
    </source>
</evidence>
<comment type="similarity">
    <text evidence="7">Belongs to the CobU/CobP family.</text>
</comment>
<keyword evidence="13 20" id="KW-0418">Kinase</keyword>
<dbReference type="InterPro" id="IPR027417">
    <property type="entry name" value="P-loop_NTPase"/>
</dbReference>
<comment type="pathway">
    <text evidence="6">Cofactor biosynthesis; adenosylcobalamin biosynthesis; adenosylcobalamin from cob(II)yrinate a,c-diamide: step 5/7.</text>
</comment>
<feature type="binding site" evidence="19">
    <location>
        <position position="80"/>
    </location>
    <ligand>
        <name>GTP</name>
        <dbReference type="ChEBI" id="CHEBI:37565"/>
    </ligand>
</feature>
<evidence type="ECO:0000256" key="16">
    <source>
        <dbReference type="ARBA" id="ARBA00029570"/>
    </source>
</evidence>
<dbReference type="RefSeq" id="WP_021920154.1">
    <property type="nucleotide sequence ID" value="NZ_CAKXKJ010000008.1"/>
</dbReference>
<keyword evidence="12 19" id="KW-0547">Nucleotide-binding</keyword>
<evidence type="ECO:0000256" key="8">
    <source>
        <dbReference type="ARBA" id="ARBA00012016"/>
    </source>
</evidence>
<evidence type="ECO:0000256" key="7">
    <source>
        <dbReference type="ARBA" id="ARBA00007490"/>
    </source>
</evidence>
<keyword evidence="21" id="KW-1185">Reference proteome</keyword>